<dbReference type="PANTHER" id="PTHR10091">
    <property type="entry name" value="ALDOSE-1-EPIMERASE"/>
    <property type="match status" value="1"/>
</dbReference>
<evidence type="ECO:0000313" key="2">
    <source>
        <dbReference type="EMBL" id="MFB9532865.1"/>
    </source>
</evidence>
<reference evidence="2 3" key="1">
    <citation type="submission" date="2024-09" db="EMBL/GenBank/DDBJ databases">
        <authorList>
            <person name="Sun Q."/>
            <person name="Mori K."/>
        </authorList>
    </citation>
    <scope>NUCLEOTIDE SEQUENCE [LARGE SCALE GENOMIC DNA]</scope>
    <source>
        <strain evidence="2 3">JCM 3323</strain>
    </source>
</reference>
<sequence>MTDLLLHGGGYTAAIAECGAAVRMLRHGDRDLITDWPAEGPIPYYSGALLAPWPNRVGGAGYAFEGDVHRLPVNEPDRGHALHGLVAEARWSVAELFTVEDDHGFARLTLDLAPSQGYPFALSFQVVHRLDGDGLTTTLTVQNVGDRPAPYGCGPHPWLLAGDDVTAYELHLPASLVAMVDEALIPVALEDVASTPYDFRTPRVIGDTAIDHAFTALAHGNLETGSRGSGSESGRQVSGQAGTEGHGRAGLHGESPTDAGRTDGVDGLVRVRVCGPGGGVEMSWQAAELPWVQVCTGTGLGHAGLAVEPMTCPPDAFNSRTDLVVLSPGDKHEASWTIAAL</sequence>
<evidence type="ECO:0000256" key="1">
    <source>
        <dbReference type="SAM" id="MobiDB-lite"/>
    </source>
</evidence>
<dbReference type="EMBL" id="JBHMCE010000015">
    <property type="protein sequence ID" value="MFB9532865.1"/>
    <property type="molecule type" value="Genomic_DNA"/>
</dbReference>
<accession>A0ABV5QBK3</accession>
<feature type="compositionally biased region" description="Low complexity" evidence="1">
    <location>
        <begin position="225"/>
        <end position="240"/>
    </location>
</feature>
<dbReference type="Pfam" id="PF01263">
    <property type="entry name" value="Aldose_epim"/>
    <property type="match status" value="1"/>
</dbReference>
<dbReference type="SUPFAM" id="SSF74650">
    <property type="entry name" value="Galactose mutarotase-like"/>
    <property type="match status" value="1"/>
</dbReference>
<evidence type="ECO:0000313" key="3">
    <source>
        <dbReference type="Proteomes" id="UP001589646"/>
    </source>
</evidence>
<dbReference type="CDD" id="cd09022">
    <property type="entry name" value="Aldose_epim_Ec_YihR"/>
    <property type="match status" value="1"/>
</dbReference>
<dbReference type="PANTHER" id="PTHR10091:SF0">
    <property type="entry name" value="GALACTOSE MUTAROTASE"/>
    <property type="match status" value="1"/>
</dbReference>
<dbReference type="RefSeq" id="WP_346121489.1">
    <property type="nucleotide sequence ID" value="NZ_BAAAXC010000012.1"/>
</dbReference>
<gene>
    <name evidence="2" type="ORF">ACFFRN_40225</name>
</gene>
<comment type="caution">
    <text evidence="2">The sequence shown here is derived from an EMBL/GenBank/DDBJ whole genome shotgun (WGS) entry which is preliminary data.</text>
</comment>
<protein>
    <submittedName>
        <fullName evidence="2">Aldose 1-epimerase family protein</fullName>
    </submittedName>
</protein>
<dbReference type="Proteomes" id="UP001589646">
    <property type="component" value="Unassembled WGS sequence"/>
</dbReference>
<keyword evidence="3" id="KW-1185">Reference proteome</keyword>
<organism evidence="2 3">
    <name type="scientific">Nonomuraea roseola</name>
    <dbReference type="NCBI Taxonomy" id="46179"/>
    <lineage>
        <taxon>Bacteria</taxon>
        <taxon>Bacillati</taxon>
        <taxon>Actinomycetota</taxon>
        <taxon>Actinomycetes</taxon>
        <taxon>Streptosporangiales</taxon>
        <taxon>Streptosporangiaceae</taxon>
        <taxon>Nonomuraea</taxon>
    </lineage>
</organism>
<dbReference type="InterPro" id="IPR037480">
    <property type="entry name" value="YihR-like"/>
</dbReference>
<name>A0ABV5QBK3_9ACTN</name>
<dbReference type="Gene3D" id="2.70.98.10">
    <property type="match status" value="1"/>
</dbReference>
<dbReference type="InterPro" id="IPR011013">
    <property type="entry name" value="Gal_mutarotase_sf_dom"/>
</dbReference>
<proteinExistence type="predicted"/>
<feature type="region of interest" description="Disordered" evidence="1">
    <location>
        <begin position="221"/>
        <end position="264"/>
    </location>
</feature>
<dbReference type="InterPro" id="IPR014718">
    <property type="entry name" value="GH-type_carb-bd"/>
</dbReference>
<dbReference type="InterPro" id="IPR008183">
    <property type="entry name" value="Aldose_1/G6P_1-epimerase"/>
</dbReference>